<evidence type="ECO:0000313" key="2">
    <source>
        <dbReference type="EMBL" id="CAI5452526.1"/>
    </source>
</evidence>
<feature type="transmembrane region" description="Helical" evidence="1">
    <location>
        <begin position="24"/>
        <end position="48"/>
    </location>
</feature>
<proteinExistence type="predicted"/>
<dbReference type="Proteomes" id="UP001152747">
    <property type="component" value="Unassembled WGS sequence"/>
</dbReference>
<keyword evidence="1" id="KW-0472">Membrane</keyword>
<keyword evidence="3" id="KW-1185">Reference proteome</keyword>
<gene>
    <name evidence="2" type="ORF">CAMP_LOCUS15163</name>
</gene>
<protein>
    <submittedName>
        <fullName evidence="2">Uncharacterized protein</fullName>
    </submittedName>
</protein>
<dbReference type="OrthoDB" id="5790652at2759"/>
<keyword evidence="1" id="KW-0812">Transmembrane</keyword>
<evidence type="ECO:0000256" key="1">
    <source>
        <dbReference type="SAM" id="Phobius"/>
    </source>
</evidence>
<keyword evidence="1" id="KW-1133">Transmembrane helix</keyword>
<evidence type="ECO:0000313" key="3">
    <source>
        <dbReference type="Proteomes" id="UP001152747"/>
    </source>
</evidence>
<name>A0A9P1IWT2_9PELO</name>
<accession>A0A9P1IWT2</accession>
<sequence length="127" mass="14103">MSMLMSTIAPYIAKSAENSCNCQYPIGLVVFLGFAILSLLLCICICCFDITKCSIFARKPEHNLRRLSVDPRYIDTTKFIVDRKLSLDPRLLEYSQLLNCSGGSSTSSRSVDNNTIYSTDTSLVTTV</sequence>
<comment type="caution">
    <text evidence="2">The sequence shown here is derived from an EMBL/GenBank/DDBJ whole genome shotgun (WGS) entry which is preliminary data.</text>
</comment>
<reference evidence="2" key="1">
    <citation type="submission" date="2022-11" db="EMBL/GenBank/DDBJ databases">
        <authorList>
            <person name="Kikuchi T."/>
        </authorList>
    </citation>
    <scope>NUCLEOTIDE SEQUENCE</scope>
    <source>
        <strain evidence="2">PS1010</strain>
    </source>
</reference>
<dbReference type="EMBL" id="CANHGI010000005">
    <property type="protein sequence ID" value="CAI5452526.1"/>
    <property type="molecule type" value="Genomic_DNA"/>
</dbReference>
<dbReference type="AlphaFoldDB" id="A0A9P1IWT2"/>
<organism evidence="2 3">
    <name type="scientific">Caenorhabditis angaria</name>
    <dbReference type="NCBI Taxonomy" id="860376"/>
    <lineage>
        <taxon>Eukaryota</taxon>
        <taxon>Metazoa</taxon>
        <taxon>Ecdysozoa</taxon>
        <taxon>Nematoda</taxon>
        <taxon>Chromadorea</taxon>
        <taxon>Rhabditida</taxon>
        <taxon>Rhabditina</taxon>
        <taxon>Rhabditomorpha</taxon>
        <taxon>Rhabditoidea</taxon>
        <taxon>Rhabditidae</taxon>
        <taxon>Peloderinae</taxon>
        <taxon>Caenorhabditis</taxon>
    </lineage>
</organism>